<accession>A0A1M5EX06</accession>
<dbReference type="AlphaFoldDB" id="A0A1M5EX06"/>
<evidence type="ECO:0000313" key="2">
    <source>
        <dbReference type="Proteomes" id="UP000184147"/>
    </source>
</evidence>
<keyword evidence="2" id="KW-1185">Reference proteome</keyword>
<dbReference type="EMBL" id="FQVQ01000023">
    <property type="protein sequence ID" value="SHF83800.1"/>
    <property type="molecule type" value="Genomic_DNA"/>
</dbReference>
<gene>
    <name evidence="1" type="ORF">SAMN05444377_12313</name>
</gene>
<evidence type="ECO:0000313" key="1">
    <source>
        <dbReference type="EMBL" id="SHF83800.1"/>
    </source>
</evidence>
<dbReference type="Proteomes" id="UP000184147">
    <property type="component" value="Unassembled WGS sequence"/>
</dbReference>
<protein>
    <submittedName>
        <fullName evidence="1">Uncharacterized protein</fullName>
    </submittedName>
</protein>
<dbReference type="OrthoDB" id="1493628at2"/>
<reference evidence="1 2" key="1">
    <citation type="submission" date="2016-11" db="EMBL/GenBank/DDBJ databases">
        <authorList>
            <person name="Jaros S."/>
            <person name="Januszkiewicz K."/>
            <person name="Wedrychowicz H."/>
        </authorList>
    </citation>
    <scope>NUCLEOTIDE SEQUENCE [LARGE SCALE GENOMIC DNA]</scope>
    <source>
        <strain evidence="1 2">DSM 25660</strain>
    </source>
</reference>
<dbReference type="STRING" id="1124188.SAMN05444377_12313"/>
<name>A0A1M5EX06_9FLAO</name>
<dbReference type="RefSeq" id="WP_073365431.1">
    <property type="nucleotide sequence ID" value="NZ_FQVQ01000023.1"/>
</dbReference>
<organism evidence="1 2">
    <name type="scientific">Flavobacterium fontis</name>
    <dbReference type="NCBI Taxonomy" id="1124188"/>
    <lineage>
        <taxon>Bacteria</taxon>
        <taxon>Pseudomonadati</taxon>
        <taxon>Bacteroidota</taxon>
        <taxon>Flavobacteriia</taxon>
        <taxon>Flavobacteriales</taxon>
        <taxon>Flavobacteriaceae</taxon>
        <taxon>Flavobacterium</taxon>
    </lineage>
</organism>
<sequence length="263" mass="31063">MRDKPKIELLTVDFYEAEAGWLRYKLTVGQQSFDNRFSHVWDPLPDLKHWLEAISIGVQQTSFQYDNEGDDIKFDFERVSWDKEVLTISEAYENAQVFIKANIDRRQIVKAFYLGLLTFASSEKFISKEWEVEYLKERLCKILNTDEEALIGQLTDLNKRELGEILFNADPTYYISFPEATDKNEEWNMFLQDTIDKDKGVANELKSVETPAEWNIPDDYNFWTTDKKRQFVIDCINEKTNGYDGMKINDFRSSIIEKYLDEE</sequence>
<proteinExistence type="predicted"/>